<proteinExistence type="predicted"/>
<gene>
    <name evidence="2" type="ORF">niasHS_015078</name>
</gene>
<dbReference type="AlphaFoldDB" id="A0ABD2I526"/>
<feature type="compositionally biased region" description="Basic and acidic residues" evidence="1">
    <location>
        <begin position="24"/>
        <end position="36"/>
    </location>
</feature>
<reference evidence="2 3" key="1">
    <citation type="submission" date="2024-10" db="EMBL/GenBank/DDBJ databases">
        <authorList>
            <person name="Kim D."/>
        </authorList>
    </citation>
    <scope>NUCLEOTIDE SEQUENCE [LARGE SCALE GENOMIC DNA]</scope>
    <source>
        <strain evidence="2">Taebaek</strain>
    </source>
</reference>
<keyword evidence="3" id="KW-1185">Reference proteome</keyword>
<feature type="compositionally biased region" description="Basic and acidic residues" evidence="1">
    <location>
        <begin position="62"/>
        <end position="71"/>
    </location>
</feature>
<organism evidence="2 3">
    <name type="scientific">Heterodera schachtii</name>
    <name type="common">Sugarbeet cyst nematode worm</name>
    <name type="synonym">Tylenchus schachtii</name>
    <dbReference type="NCBI Taxonomy" id="97005"/>
    <lineage>
        <taxon>Eukaryota</taxon>
        <taxon>Metazoa</taxon>
        <taxon>Ecdysozoa</taxon>
        <taxon>Nematoda</taxon>
        <taxon>Chromadorea</taxon>
        <taxon>Rhabditida</taxon>
        <taxon>Tylenchina</taxon>
        <taxon>Tylenchomorpha</taxon>
        <taxon>Tylenchoidea</taxon>
        <taxon>Heteroderidae</taxon>
        <taxon>Heteroderinae</taxon>
        <taxon>Heterodera</taxon>
    </lineage>
</organism>
<feature type="region of interest" description="Disordered" evidence="1">
    <location>
        <begin position="18"/>
        <end position="97"/>
    </location>
</feature>
<accession>A0ABD2I526</accession>
<evidence type="ECO:0000256" key="1">
    <source>
        <dbReference type="SAM" id="MobiDB-lite"/>
    </source>
</evidence>
<dbReference type="EMBL" id="JBICCN010000357">
    <property type="protein sequence ID" value="KAL3074248.1"/>
    <property type="molecule type" value="Genomic_DNA"/>
</dbReference>
<feature type="compositionally biased region" description="Basic residues" evidence="1">
    <location>
        <begin position="37"/>
        <end position="46"/>
    </location>
</feature>
<name>A0ABD2I526_HETSC</name>
<dbReference type="Proteomes" id="UP001620645">
    <property type="component" value="Unassembled WGS sequence"/>
</dbReference>
<evidence type="ECO:0000313" key="2">
    <source>
        <dbReference type="EMBL" id="KAL3074248.1"/>
    </source>
</evidence>
<comment type="caution">
    <text evidence="2">The sequence shown here is derived from an EMBL/GenBank/DDBJ whole genome shotgun (WGS) entry which is preliminary data.</text>
</comment>
<protein>
    <submittedName>
        <fullName evidence="2">Uncharacterized protein</fullName>
    </submittedName>
</protein>
<sequence>MRAKNGDEMNFVNKTKCKVTNAENSDKSLTDTEKRAMNHRKKRRKIQNGTPKNIWRKGSAKNGERMDERTKAIGGITGGKMGNDRRVIGTPNRAETN</sequence>
<evidence type="ECO:0000313" key="3">
    <source>
        <dbReference type="Proteomes" id="UP001620645"/>
    </source>
</evidence>